<feature type="chain" id="PRO_5046923710" evidence="3">
    <location>
        <begin position="24"/>
        <end position="84"/>
    </location>
</feature>
<keyword evidence="5" id="KW-1185">Reference proteome</keyword>
<keyword evidence="2" id="KW-0472">Membrane</keyword>
<protein>
    <submittedName>
        <fullName evidence="4">Uncharacterized protein</fullName>
    </submittedName>
</protein>
<feature type="signal peptide" evidence="3">
    <location>
        <begin position="1"/>
        <end position="23"/>
    </location>
</feature>
<evidence type="ECO:0000313" key="4">
    <source>
        <dbReference type="EMBL" id="GAA1663544.1"/>
    </source>
</evidence>
<dbReference type="Proteomes" id="UP001500618">
    <property type="component" value="Unassembled WGS sequence"/>
</dbReference>
<gene>
    <name evidence="4" type="ORF">GCM10009765_11310</name>
</gene>
<feature type="transmembrane region" description="Helical" evidence="2">
    <location>
        <begin position="30"/>
        <end position="47"/>
    </location>
</feature>
<evidence type="ECO:0000313" key="5">
    <source>
        <dbReference type="Proteomes" id="UP001500618"/>
    </source>
</evidence>
<reference evidence="4 5" key="1">
    <citation type="journal article" date="2019" name="Int. J. Syst. Evol. Microbiol.">
        <title>The Global Catalogue of Microorganisms (GCM) 10K type strain sequencing project: providing services to taxonomists for standard genome sequencing and annotation.</title>
        <authorList>
            <consortium name="The Broad Institute Genomics Platform"/>
            <consortium name="The Broad Institute Genome Sequencing Center for Infectious Disease"/>
            <person name="Wu L."/>
            <person name="Ma J."/>
        </authorList>
    </citation>
    <scope>NUCLEOTIDE SEQUENCE [LARGE SCALE GENOMIC DNA]</scope>
    <source>
        <strain evidence="4 5">JCM 14718</strain>
    </source>
</reference>
<accession>A0ABN2G143</accession>
<evidence type="ECO:0000256" key="1">
    <source>
        <dbReference type="SAM" id="MobiDB-lite"/>
    </source>
</evidence>
<name>A0ABN2G143_9ACTN</name>
<organism evidence="4 5">
    <name type="scientific">Fodinicola feengrottensis</name>
    <dbReference type="NCBI Taxonomy" id="435914"/>
    <lineage>
        <taxon>Bacteria</taxon>
        <taxon>Bacillati</taxon>
        <taxon>Actinomycetota</taxon>
        <taxon>Actinomycetes</taxon>
        <taxon>Mycobacteriales</taxon>
        <taxon>Fodinicola</taxon>
    </lineage>
</organism>
<evidence type="ECO:0000256" key="3">
    <source>
        <dbReference type="SAM" id="SignalP"/>
    </source>
</evidence>
<keyword evidence="2" id="KW-0812">Transmembrane</keyword>
<proteinExistence type="predicted"/>
<keyword evidence="3" id="KW-0732">Signal</keyword>
<dbReference type="EMBL" id="BAAANY010000003">
    <property type="protein sequence ID" value="GAA1663544.1"/>
    <property type="molecule type" value="Genomic_DNA"/>
</dbReference>
<comment type="caution">
    <text evidence="4">The sequence shown here is derived from an EMBL/GenBank/DDBJ whole genome shotgun (WGS) entry which is preliminary data.</text>
</comment>
<evidence type="ECO:0000256" key="2">
    <source>
        <dbReference type="SAM" id="Phobius"/>
    </source>
</evidence>
<feature type="region of interest" description="Disordered" evidence="1">
    <location>
        <begin position="57"/>
        <end position="84"/>
    </location>
</feature>
<sequence>MPGAIVSALTSAAVSGWAPAAVAGPLSAVAAVNAAKAAIAVIAVVLLRDMRSLGVERQENARFPGSARRPATSPSGAAEEDKSR</sequence>
<keyword evidence="2" id="KW-1133">Transmembrane helix</keyword>